<dbReference type="Proteomes" id="UP000011863">
    <property type="component" value="Chromosome"/>
</dbReference>
<evidence type="ECO:0000313" key="1">
    <source>
        <dbReference type="EMBL" id="BAN00749.1"/>
    </source>
</evidence>
<dbReference type="InterPro" id="IPR011050">
    <property type="entry name" value="Pectin_lyase_fold/virulence"/>
</dbReference>
<keyword evidence="2" id="KW-1185">Reference proteome</keyword>
<proteinExistence type="predicted"/>
<dbReference type="SUPFAM" id="SSF51126">
    <property type="entry name" value="Pectin lyase-like"/>
    <property type="match status" value="1"/>
</dbReference>
<protein>
    <recommendedName>
        <fullName evidence="3">Lipoprotein</fullName>
    </recommendedName>
</protein>
<dbReference type="EMBL" id="AP012057">
    <property type="protein sequence ID" value="BAN00749.1"/>
    <property type="molecule type" value="Genomic_DNA"/>
</dbReference>
<accession>A0A6C7E648</accession>
<dbReference type="OrthoDB" id="9815782at2"/>
<name>A0A6C7E648_ILUCY</name>
<reference evidence="1 2" key="1">
    <citation type="journal article" date="2013" name="Int. J. Syst. Evol. Microbiol.">
        <title>Ilumatobacter nonamiense sp. nov. and Ilumatobacter coccineum sp. nov., isolated from seashore sand.</title>
        <authorList>
            <person name="Matsumoto A."/>
            <person name="Kasai H."/>
            <person name="Matsuo Y."/>
            <person name="Shizuri Y."/>
            <person name="Ichikawa N."/>
            <person name="Fujita N."/>
            <person name="Omura S."/>
            <person name="Takahashi Y."/>
        </authorList>
    </citation>
    <scope>NUCLEOTIDE SEQUENCE [LARGE SCALE GENOMIC DNA]</scope>
    <source>
        <strain evidence="2">NBRC 103263 / KCTC 29153 / YM16-304</strain>
    </source>
</reference>
<evidence type="ECO:0000313" key="2">
    <source>
        <dbReference type="Proteomes" id="UP000011863"/>
    </source>
</evidence>
<organism evidence="1 2">
    <name type="scientific">Ilumatobacter coccineus (strain NBRC 103263 / KCTC 29153 / YM16-304)</name>
    <dbReference type="NCBI Taxonomy" id="1313172"/>
    <lineage>
        <taxon>Bacteria</taxon>
        <taxon>Bacillati</taxon>
        <taxon>Actinomycetota</taxon>
        <taxon>Acidimicrobiia</taxon>
        <taxon>Acidimicrobiales</taxon>
        <taxon>Ilumatobacteraceae</taxon>
        <taxon>Ilumatobacter</taxon>
    </lineage>
</organism>
<evidence type="ECO:0008006" key="3">
    <source>
        <dbReference type="Google" id="ProtNLM"/>
    </source>
</evidence>
<dbReference type="AlphaFoldDB" id="A0A6C7E648"/>
<dbReference type="KEGG" id="aym:YM304_04350"/>
<dbReference type="PROSITE" id="PS51257">
    <property type="entry name" value="PROKAR_LIPOPROTEIN"/>
    <property type="match status" value="1"/>
</dbReference>
<sequence length="167" mass="17298">MRTTRVVAAIAACGLGIAACGGDDGPSIGDFADAGDTDESFEDDLEDFADAMNQATGAGGGGTLTFDGGEHPIDSAVCFNQGGTIDIGTVGPDNFRIFVTGEPDNIRIQILTPEGVQWFDGDPMQQNKPTVTIDGNVITSTGGTFFRNGDDTRATAEFVIECPNAIL</sequence>
<gene>
    <name evidence="1" type="ORF">YM304_04350</name>
</gene>
<dbReference type="RefSeq" id="WP_015439997.1">
    <property type="nucleotide sequence ID" value="NC_020520.1"/>
</dbReference>